<dbReference type="PANTHER" id="PTHR10903">
    <property type="entry name" value="GTPASE, IMAP FAMILY MEMBER-RELATED"/>
    <property type="match status" value="1"/>
</dbReference>
<dbReference type="GO" id="GO:0005525">
    <property type="term" value="F:GTP binding"/>
    <property type="evidence" value="ECO:0007669"/>
    <property type="project" value="UniProtKB-KW"/>
</dbReference>
<dbReference type="Gene3D" id="3.40.50.300">
    <property type="entry name" value="P-loop containing nucleotide triphosphate hydrolases"/>
    <property type="match status" value="1"/>
</dbReference>
<dbReference type="PANTHER" id="PTHR10903:SF184">
    <property type="entry name" value="GTP-BINDING PROTEIN A"/>
    <property type="match status" value="1"/>
</dbReference>
<comment type="caution">
    <text evidence="5">The sequence shown here is derived from an EMBL/GenBank/DDBJ whole genome shotgun (WGS) entry which is preliminary data.</text>
</comment>
<protein>
    <recommendedName>
        <fullName evidence="4">AIG1-type G domain-containing protein</fullName>
    </recommendedName>
</protein>
<evidence type="ECO:0000256" key="1">
    <source>
        <dbReference type="ARBA" id="ARBA00008535"/>
    </source>
</evidence>
<evidence type="ECO:0000256" key="2">
    <source>
        <dbReference type="ARBA" id="ARBA00022741"/>
    </source>
</evidence>
<dbReference type="FunFam" id="3.40.50.300:FF:000366">
    <property type="entry name" value="GTPase, IMAP family member 2"/>
    <property type="match status" value="1"/>
</dbReference>
<gene>
    <name evidence="5" type="ORF">MGAL_10B046182</name>
</gene>
<dbReference type="InterPro" id="IPR006703">
    <property type="entry name" value="G_AIG1"/>
</dbReference>
<comment type="similarity">
    <text evidence="1">Belongs to the TRAFAC class TrmE-Era-EngA-EngB-Septin-like GTPase superfamily. AIG1/Toc34/Toc159-like paraseptin GTPase family. IAN subfamily.</text>
</comment>
<dbReference type="OrthoDB" id="431287at2759"/>
<accession>A0A8B6F6N1</accession>
<feature type="domain" description="AIG1-type G" evidence="4">
    <location>
        <begin position="15"/>
        <end position="219"/>
    </location>
</feature>
<dbReference type="SUPFAM" id="SSF52540">
    <property type="entry name" value="P-loop containing nucleoside triphosphate hydrolases"/>
    <property type="match status" value="1"/>
</dbReference>
<evidence type="ECO:0000259" key="4">
    <source>
        <dbReference type="PROSITE" id="PS51720"/>
    </source>
</evidence>
<evidence type="ECO:0000313" key="6">
    <source>
        <dbReference type="Proteomes" id="UP000596742"/>
    </source>
</evidence>
<keyword evidence="3" id="KW-0342">GTP-binding</keyword>
<dbReference type="Pfam" id="PF04548">
    <property type="entry name" value="AIG1"/>
    <property type="match status" value="1"/>
</dbReference>
<name>A0A8B6F6N1_MYTGA</name>
<reference evidence="5" key="1">
    <citation type="submission" date="2018-11" db="EMBL/GenBank/DDBJ databases">
        <authorList>
            <person name="Alioto T."/>
            <person name="Alioto T."/>
        </authorList>
    </citation>
    <scope>NUCLEOTIDE SEQUENCE</scope>
</reference>
<keyword evidence="2" id="KW-0547">Nucleotide-binding</keyword>
<feature type="non-terminal residue" evidence="5">
    <location>
        <position position="1"/>
    </location>
</feature>
<evidence type="ECO:0000256" key="3">
    <source>
        <dbReference type="ARBA" id="ARBA00023134"/>
    </source>
</evidence>
<dbReference type="InterPro" id="IPR027417">
    <property type="entry name" value="P-loop_NTPase"/>
</dbReference>
<proteinExistence type="inferred from homology"/>
<dbReference type="PROSITE" id="PS51720">
    <property type="entry name" value="G_AIG1"/>
    <property type="match status" value="1"/>
</dbReference>
<organism evidence="5 6">
    <name type="scientific">Mytilus galloprovincialis</name>
    <name type="common">Mediterranean mussel</name>
    <dbReference type="NCBI Taxonomy" id="29158"/>
    <lineage>
        <taxon>Eukaryota</taxon>
        <taxon>Metazoa</taxon>
        <taxon>Spiralia</taxon>
        <taxon>Lophotrochozoa</taxon>
        <taxon>Mollusca</taxon>
        <taxon>Bivalvia</taxon>
        <taxon>Autobranchia</taxon>
        <taxon>Pteriomorphia</taxon>
        <taxon>Mytilida</taxon>
        <taxon>Mytiloidea</taxon>
        <taxon>Mytilidae</taxon>
        <taxon>Mytilinae</taxon>
        <taxon>Mytilus</taxon>
    </lineage>
</organism>
<dbReference type="InterPro" id="IPR045058">
    <property type="entry name" value="GIMA/IAN/Toc"/>
</dbReference>
<dbReference type="Proteomes" id="UP000596742">
    <property type="component" value="Unassembled WGS sequence"/>
</dbReference>
<dbReference type="EMBL" id="UYJE01006373">
    <property type="protein sequence ID" value="VDI45532.1"/>
    <property type="molecule type" value="Genomic_DNA"/>
</dbReference>
<dbReference type="AlphaFoldDB" id="A0A8B6F6N1"/>
<keyword evidence="6" id="KW-1185">Reference proteome</keyword>
<evidence type="ECO:0000313" key="5">
    <source>
        <dbReference type="EMBL" id="VDI45532.1"/>
    </source>
</evidence>
<sequence>MATLGKEYPSDDDLANELRIVLIGKTGSGKSETGNTILGKPIFDAKYSGSSVTRKCQMEEVFRGNKKIVVVDTPGVFDTEMSLEETKKEITKCIGLTSPGPHCFLVVIQVGRFSPEERQTLETYLKMFGEGVYRYLIVLFTKQDKVNYSQLLHDNQIMTLFQSLRTIIDACHSRASNTNHYAKLGCTDFQVSALMNVVSSEITPLRPSCHGGHLVVSEEKIFTLRTDDVEKELTANAPSDFQEVKNNGHFICVTQCGKYYTSCKDALIFSYKCQKRIGDFNGVESAHLVSTRTHYNPMGDFSLSNQVLRLIIPMLFMLENSSELVKRSHITVFNEFGHVKHHYDPYIRNARLATSIFDNIHELNQIVHILLIIFGQFGIFA</sequence>